<dbReference type="AlphaFoldDB" id="A0A0H2RKR4"/>
<feature type="compositionally biased region" description="Acidic residues" evidence="1">
    <location>
        <begin position="270"/>
        <end position="279"/>
    </location>
</feature>
<feature type="compositionally biased region" description="Basic and acidic residues" evidence="1">
    <location>
        <begin position="230"/>
        <end position="251"/>
    </location>
</feature>
<sequence>MSACISSLPGISQEELDEAIEILEVILLRETGGALQVVLREPDASNDASGARSRLSQTADTIKRLVESLKTVRDGSRAALSESFTPSQKRKSVNLPTLSFRDRITYHRQLLTPSATPSPAQFTFPSVLLPYPTPSPSPPKRRVDDSENDDDNSPHITKRARNLSEDEGESVDMDVENEESGRVAGSNGLDDRDALFSPHQSPPLSPGGASVEDANSDGIESVDSTNHPPALRDEMTLGRVPDEHSNRDRDVALYAAPFADANEVPPGEPITDDDGVEDNINDHIPHNEAPLDDNANNDEMEDAGSDGEPELGDGPPVEDMINRHHLENIANLPDRNCKRNAKKAPRTSKKKKSRASKKAKAASYVPSGKGERVQETVGAVELLASFCCGITTPGIRDGMRTILDAIRGGDFEEEVAGLLHQNDLFSITARIGRMEKNSAVFRFSLLLNQMQLSLKITSIQKSVRSIYEAYAKEAKEAGHTPMSRSGFFKHHNMGERVMCLVASGGLHMVTILACLPDTLQKLSKYSCGDDSLIRMANLIRNPPTDSPSRRLIIDHLIPELVYVGDQFDFYIPTQHQGSFKDYAWPASVRSLDLDGSDCFFEKMPKNTEIVGRAEIWDDLRGAYTSKPDKTACHATHSLLARTMALPTLSTHPYPQDAPSPMSVHEDVDDSDSEISSSEDEEDEGEVFSLEVVAKQPCPFTGDNAREWTKTQQVLCLEDIKSRRAQSVGSLRELVSIYM</sequence>
<feature type="region of interest" description="Disordered" evidence="1">
    <location>
        <begin position="649"/>
        <end position="686"/>
    </location>
</feature>
<feature type="region of interest" description="Disordered" evidence="1">
    <location>
        <begin position="76"/>
        <end position="96"/>
    </location>
</feature>
<dbReference type="InParanoid" id="A0A0H2RKR4"/>
<evidence type="ECO:0000313" key="3">
    <source>
        <dbReference type="Proteomes" id="UP000053477"/>
    </source>
</evidence>
<reference evidence="2 3" key="1">
    <citation type="submission" date="2015-04" db="EMBL/GenBank/DDBJ databases">
        <title>Complete genome sequence of Schizopora paradoxa KUC8140, a cosmopolitan wood degrader in East Asia.</title>
        <authorList>
            <consortium name="DOE Joint Genome Institute"/>
            <person name="Min B."/>
            <person name="Park H."/>
            <person name="Jang Y."/>
            <person name="Kim J.-J."/>
            <person name="Kim K.H."/>
            <person name="Pangilinan J."/>
            <person name="Lipzen A."/>
            <person name="Riley R."/>
            <person name="Grigoriev I.V."/>
            <person name="Spatafora J.W."/>
            <person name="Choi I.-G."/>
        </authorList>
    </citation>
    <scope>NUCLEOTIDE SEQUENCE [LARGE SCALE GENOMIC DNA]</scope>
    <source>
        <strain evidence="2 3">KUC8140</strain>
    </source>
</reference>
<evidence type="ECO:0000313" key="2">
    <source>
        <dbReference type="EMBL" id="KLO10038.1"/>
    </source>
</evidence>
<feature type="compositionally biased region" description="Acidic residues" evidence="1">
    <location>
        <begin position="666"/>
        <end position="685"/>
    </location>
</feature>
<name>A0A0H2RKR4_9AGAM</name>
<feature type="compositionally biased region" description="Basic residues" evidence="1">
    <location>
        <begin position="338"/>
        <end position="360"/>
    </location>
</feature>
<gene>
    <name evidence="2" type="ORF">SCHPADRAFT_536514</name>
</gene>
<protein>
    <submittedName>
        <fullName evidence="2">Uncharacterized protein</fullName>
    </submittedName>
</protein>
<feature type="compositionally biased region" description="Acidic residues" evidence="1">
    <location>
        <begin position="295"/>
        <end position="311"/>
    </location>
</feature>
<dbReference type="EMBL" id="KQ086037">
    <property type="protein sequence ID" value="KLO10038.1"/>
    <property type="molecule type" value="Genomic_DNA"/>
</dbReference>
<dbReference type="Proteomes" id="UP000053477">
    <property type="component" value="Unassembled WGS sequence"/>
</dbReference>
<evidence type="ECO:0000256" key="1">
    <source>
        <dbReference type="SAM" id="MobiDB-lite"/>
    </source>
</evidence>
<accession>A0A0H2RKR4</accession>
<feature type="region of interest" description="Disordered" evidence="1">
    <location>
        <begin position="112"/>
        <end position="367"/>
    </location>
</feature>
<feature type="compositionally biased region" description="Acidic residues" evidence="1">
    <location>
        <begin position="165"/>
        <end position="178"/>
    </location>
</feature>
<feature type="compositionally biased region" description="Polar residues" evidence="1">
    <location>
        <begin position="112"/>
        <end position="124"/>
    </location>
</feature>
<organism evidence="2 3">
    <name type="scientific">Schizopora paradoxa</name>
    <dbReference type="NCBI Taxonomy" id="27342"/>
    <lineage>
        <taxon>Eukaryota</taxon>
        <taxon>Fungi</taxon>
        <taxon>Dikarya</taxon>
        <taxon>Basidiomycota</taxon>
        <taxon>Agaricomycotina</taxon>
        <taxon>Agaricomycetes</taxon>
        <taxon>Hymenochaetales</taxon>
        <taxon>Schizoporaceae</taxon>
        <taxon>Schizopora</taxon>
    </lineage>
</organism>
<keyword evidence="3" id="KW-1185">Reference proteome</keyword>
<proteinExistence type="predicted"/>